<evidence type="ECO:0000313" key="3">
    <source>
        <dbReference type="Proteomes" id="UP001386437"/>
    </source>
</evidence>
<protein>
    <submittedName>
        <fullName evidence="2">Uncharacterized protein</fullName>
    </submittedName>
</protein>
<evidence type="ECO:0000313" key="2">
    <source>
        <dbReference type="EMBL" id="MEI5998989.1"/>
    </source>
</evidence>
<dbReference type="Proteomes" id="UP001386437">
    <property type="component" value="Unassembled WGS sequence"/>
</dbReference>
<evidence type="ECO:0000256" key="1">
    <source>
        <dbReference type="SAM" id="Phobius"/>
    </source>
</evidence>
<accession>A0ABU8ITL4</accession>
<reference evidence="2 3" key="1">
    <citation type="journal article" date="2022" name="Arch. Microbiol.">
        <title>Paraburkholderia bengalensis sp. nov. isolated from roots of Oryza sativa, IR64.</title>
        <authorList>
            <person name="Nag P."/>
            <person name="Mondal N."/>
            <person name="Sarkar J."/>
            <person name="Das S."/>
        </authorList>
    </citation>
    <scope>NUCLEOTIDE SEQUENCE [LARGE SCALE GENOMIC DNA]</scope>
    <source>
        <strain evidence="2 3">IR64_4_BI</strain>
    </source>
</reference>
<keyword evidence="1" id="KW-1133">Transmembrane helix</keyword>
<dbReference type="EMBL" id="JACFYJ010000027">
    <property type="protein sequence ID" value="MEI5998989.1"/>
    <property type="molecule type" value="Genomic_DNA"/>
</dbReference>
<feature type="transmembrane region" description="Helical" evidence="1">
    <location>
        <begin position="12"/>
        <end position="34"/>
    </location>
</feature>
<keyword evidence="1" id="KW-0812">Transmembrane</keyword>
<feature type="transmembrane region" description="Helical" evidence="1">
    <location>
        <begin position="46"/>
        <end position="69"/>
    </location>
</feature>
<keyword evidence="3" id="KW-1185">Reference proteome</keyword>
<comment type="caution">
    <text evidence="2">The sequence shown here is derived from an EMBL/GenBank/DDBJ whole genome shotgun (WGS) entry which is preliminary data.</text>
</comment>
<proteinExistence type="predicted"/>
<keyword evidence="1" id="KW-0472">Membrane</keyword>
<organism evidence="2 3">
    <name type="scientific">Paraburkholderia bengalensis</name>
    <dbReference type="NCBI Taxonomy" id="2747562"/>
    <lineage>
        <taxon>Bacteria</taxon>
        <taxon>Pseudomonadati</taxon>
        <taxon>Pseudomonadota</taxon>
        <taxon>Betaproteobacteria</taxon>
        <taxon>Burkholderiales</taxon>
        <taxon>Burkholderiaceae</taxon>
        <taxon>Paraburkholderia</taxon>
    </lineage>
</organism>
<gene>
    <name evidence="2" type="ORF">H3V53_17780</name>
</gene>
<sequence>MNRATVVSIRAHLVTVSIAAVVIDAIVLVGMNLFELSESTFETSDFRFAVVLLIVIALASTRLLALAAYRRALRQRRTFACVDGAVHPRYASRFRALALLHLRFCGTNDGGRGLDGHQV</sequence>
<name>A0ABU8ITL4_9BURK</name>